<dbReference type="InterPro" id="IPR011990">
    <property type="entry name" value="TPR-like_helical_dom_sf"/>
</dbReference>
<keyword evidence="1" id="KW-0902">Two-component regulatory system</keyword>
<dbReference type="EMBL" id="JBEZUR010000004">
    <property type="protein sequence ID" value="MEU3553558.1"/>
    <property type="molecule type" value="Genomic_DNA"/>
</dbReference>
<evidence type="ECO:0000313" key="6">
    <source>
        <dbReference type="Proteomes" id="UP001550850"/>
    </source>
</evidence>
<evidence type="ECO:0000256" key="3">
    <source>
        <dbReference type="ARBA" id="ARBA00023163"/>
    </source>
</evidence>
<evidence type="ECO:0000256" key="1">
    <source>
        <dbReference type="ARBA" id="ARBA00023012"/>
    </source>
</evidence>
<dbReference type="Proteomes" id="UP001550850">
    <property type="component" value="Unassembled WGS sequence"/>
</dbReference>
<comment type="caution">
    <text evidence="5">The sequence shown here is derived from an EMBL/GenBank/DDBJ whole genome shotgun (WGS) entry which is preliminary data.</text>
</comment>
<dbReference type="PANTHER" id="PTHR35807">
    <property type="entry name" value="TRANSCRIPTIONAL REGULATOR REDD-RELATED"/>
    <property type="match status" value="1"/>
</dbReference>
<protein>
    <submittedName>
        <fullName evidence="5">AfsR/SARP family transcriptional regulator</fullName>
    </submittedName>
</protein>
<accession>A0ABV2YCU4</accession>
<dbReference type="RefSeq" id="WP_108951784.1">
    <property type="nucleotide sequence ID" value="NZ_BEVZ01000001.1"/>
</dbReference>
<dbReference type="Pfam" id="PF03704">
    <property type="entry name" value="BTAD"/>
    <property type="match status" value="1"/>
</dbReference>
<dbReference type="PANTHER" id="PTHR35807:SF1">
    <property type="entry name" value="TRANSCRIPTIONAL REGULATOR REDD"/>
    <property type="match status" value="1"/>
</dbReference>
<dbReference type="Gene3D" id="1.10.10.10">
    <property type="entry name" value="Winged helix-like DNA-binding domain superfamily/Winged helix DNA-binding domain"/>
    <property type="match status" value="1"/>
</dbReference>
<dbReference type="Gene3D" id="1.25.40.10">
    <property type="entry name" value="Tetratricopeptide repeat domain"/>
    <property type="match status" value="1"/>
</dbReference>
<keyword evidence="6" id="KW-1185">Reference proteome</keyword>
<dbReference type="CDD" id="cd15831">
    <property type="entry name" value="BTAD"/>
    <property type="match status" value="1"/>
</dbReference>
<reference evidence="5 6" key="1">
    <citation type="submission" date="2024-06" db="EMBL/GenBank/DDBJ databases">
        <title>The Natural Products Discovery Center: Release of the First 8490 Sequenced Strains for Exploring Actinobacteria Biosynthetic Diversity.</title>
        <authorList>
            <person name="Kalkreuter E."/>
            <person name="Kautsar S.A."/>
            <person name="Yang D."/>
            <person name="Bader C.D."/>
            <person name="Teijaro C.N."/>
            <person name="Fluegel L."/>
            <person name="Davis C.M."/>
            <person name="Simpson J.R."/>
            <person name="Lauterbach L."/>
            <person name="Steele A.D."/>
            <person name="Gui C."/>
            <person name="Meng S."/>
            <person name="Li G."/>
            <person name="Viehrig K."/>
            <person name="Ye F."/>
            <person name="Su P."/>
            <person name="Kiefer A.F."/>
            <person name="Nichols A."/>
            <person name="Cepeda A.J."/>
            <person name="Yan W."/>
            <person name="Fan B."/>
            <person name="Jiang Y."/>
            <person name="Adhikari A."/>
            <person name="Zheng C.-J."/>
            <person name="Schuster L."/>
            <person name="Cowan T.M."/>
            <person name="Smanski M.J."/>
            <person name="Chevrette M.G."/>
            <person name="De Carvalho L.P.S."/>
            <person name="Shen B."/>
        </authorList>
    </citation>
    <scope>NUCLEOTIDE SEQUENCE [LARGE SCALE GENOMIC DNA]</scope>
    <source>
        <strain evidence="5 6">NPDC038104</strain>
    </source>
</reference>
<gene>
    <name evidence="5" type="ORF">AB0E65_04870</name>
</gene>
<dbReference type="InterPro" id="IPR005158">
    <property type="entry name" value="BTAD"/>
</dbReference>
<proteinExistence type="predicted"/>
<keyword evidence="3" id="KW-0804">Transcription</keyword>
<dbReference type="SUPFAM" id="SSF48452">
    <property type="entry name" value="TPR-like"/>
    <property type="match status" value="1"/>
</dbReference>
<evidence type="ECO:0000259" key="4">
    <source>
        <dbReference type="SMART" id="SM01043"/>
    </source>
</evidence>
<name>A0ABV2YCU4_9ACTN</name>
<evidence type="ECO:0000256" key="2">
    <source>
        <dbReference type="ARBA" id="ARBA00023015"/>
    </source>
</evidence>
<feature type="domain" description="Bacterial transcriptional activator" evidence="4">
    <location>
        <begin position="94"/>
        <end position="238"/>
    </location>
</feature>
<dbReference type="InterPro" id="IPR051677">
    <property type="entry name" value="AfsR-DnrI-RedD_regulator"/>
</dbReference>
<dbReference type="SMART" id="SM01043">
    <property type="entry name" value="BTAD"/>
    <property type="match status" value="1"/>
</dbReference>
<evidence type="ECO:0000313" key="5">
    <source>
        <dbReference type="EMBL" id="MEU3553558.1"/>
    </source>
</evidence>
<organism evidence="5 6">
    <name type="scientific">Streptomyces fragilis</name>
    <dbReference type="NCBI Taxonomy" id="67301"/>
    <lineage>
        <taxon>Bacteria</taxon>
        <taxon>Bacillati</taxon>
        <taxon>Actinomycetota</taxon>
        <taxon>Actinomycetes</taxon>
        <taxon>Kitasatosporales</taxon>
        <taxon>Streptomycetaceae</taxon>
        <taxon>Streptomyces</taxon>
    </lineage>
</organism>
<sequence length="279" mass="30806">MNIQLLGSVTVHTVEAGQKRVAGGCGRLLASLAWTPGAFLADEVVIDRIWQDRAQPEDPRGALYILATRLRKILGERLTREAGGYLLNVDEDSVDVARFRALARRAHVAYREGMAEKGLRAYDEALALWRGEPMTDIRAPWADAARVTMEHEYREALVAVTELSLLAGRPGERISALHHFTESHPLDERVTGLLMAALHRDGRRAEALQQFRCLRRRTIDFLGCEPGPELQELNRSLLVQGEPAESAVMAHQLAQPSGKWSAMNPRSLSSLSAGGFATV</sequence>
<keyword evidence="2" id="KW-0805">Transcription regulation</keyword>
<dbReference type="InterPro" id="IPR036388">
    <property type="entry name" value="WH-like_DNA-bd_sf"/>
</dbReference>